<dbReference type="GO" id="GO:0005840">
    <property type="term" value="C:ribosome"/>
    <property type="evidence" value="ECO:0007669"/>
    <property type="project" value="UniProtKB-KW"/>
</dbReference>
<dbReference type="AlphaFoldDB" id="A0A0R2CN53"/>
<evidence type="ECO:0000256" key="5">
    <source>
        <dbReference type="ARBA" id="ARBA00022691"/>
    </source>
</evidence>
<dbReference type="PANTHER" id="PTHR43648:SF1">
    <property type="entry name" value="ELECTRON TRANSFER FLAVOPROTEIN BETA SUBUNIT LYSINE METHYLTRANSFERASE"/>
    <property type="match status" value="1"/>
</dbReference>
<evidence type="ECO:0000313" key="6">
    <source>
        <dbReference type="EMBL" id="KRM89654.1"/>
    </source>
</evidence>
<evidence type="ECO:0000313" key="7">
    <source>
        <dbReference type="Proteomes" id="UP000051576"/>
    </source>
</evidence>
<dbReference type="PIRSF" id="PIRSF000401">
    <property type="entry name" value="RPL11_MTase"/>
    <property type="match status" value="1"/>
</dbReference>
<protein>
    <submittedName>
        <fullName evidence="6">50S ribosomal protein L11 methyltransferase</fullName>
    </submittedName>
</protein>
<comment type="caution">
    <text evidence="6">The sequence shown here is derived from an EMBL/GenBank/DDBJ whole genome shotgun (WGS) entry which is preliminary data.</text>
</comment>
<evidence type="ECO:0000256" key="1">
    <source>
        <dbReference type="ARBA" id="ARBA00009741"/>
    </source>
</evidence>
<dbReference type="eggNOG" id="COG2264">
    <property type="taxonomic scope" value="Bacteria"/>
</dbReference>
<evidence type="ECO:0000256" key="3">
    <source>
        <dbReference type="ARBA" id="ARBA00022603"/>
    </source>
</evidence>
<dbReference type="PANTHER" id="PTHR43648">
    <property type="entry name" value="ELECTRON TRANSFER FLAVOPROTEIN BETA SUBUNIT LYSINE METHYLTRANSFERASE"/>
    <property type="match status" value="1"/>
</dbReference>
<dbReference type="InterPro" id="IPR004498">
    <property type="entry name" value="Ribosomal_PrmA_MeTrfase"/>
</dbReference>
<keyword evidence="7" id="KW-1185">Reference proteome</keyword>
<dbReference type="EMBL" id="AYYX01000002">
    <property type="protein sequence ID" value="KRM89654.1"/>
    <property type="molecule type" value="Genomic_DNA"/>
</dbReference>
<dbReference type="InterPro" id="IPR029063">
    <property type="entry name" value="SAM-dependent_MTases_sf"/>
</dbReference>
<dbReference type="CDD" id="cd02440">
    <property type="entry name" value="AdoMet_MTases"/>
    <property type="match status" value="1"/>
</dbReference>
<keyword evidence="3 6" id="KW-0489">Methyltransferase</keyword>
<dbReference type="STRING" id="1133569.FD21_GL000700"/>
<proteinExistence type="inferred from homology"/>
<dbReference type="GO" id="GO:0032259">
    <property type="term" value="P:methylation"/>
    <property type="evidence" value="ECO:0007669"/>
    <property type="project" value="UniProtKB-KW"/>
</dbReference>
<evidence type="ECO:0000256" key="2">
    <source>
        <dbReference type="ARBA" id="ARBA00022490"/>
    </source>
</evidence>
<organism evidence="6 7">
    <name type="scientific">Liquorilactobacillus vini DSM 20605</name>
    <dbReference type="NCBI Taxonomy" id="1133569"/>
    <lineage>
        <taxon>Bacteria</taxon>
        <taxon>Bacillati</taxon>
        <taxon>Bacillota</taxon>
        <taxon>Bacilli</taxon>
        <taxon>Lactobacillales</taxon>
        <taxon>Lactobacillaceae</taxon>
        <taxon>Liquorilactobacillus</taxon>
    </lineage>
</organism>
<keyword evidence="4 6" id="KW-0808">Transferase</keyword>
<dbReference type="RefSeq" id="WP_010581039.1">
    <property type="nucleotide sequence ID" value="NZ_AHYZ01000152.1"/>
</dbReference>
<dbReference type="Pfam" id="PF06325">
    <property type="entry name" value="PrmA"/>
    <property type="match status" value="1"/>
</dbReference>
<dbReference type="Gene3D" id="3.40.50.150">
    <property type="entry name" value="Vaccinia Virus protein VP39"/>
    <property type="match status" value="1"/>
</dbReference>
<dbReference type="SUPFAM" id="SSF53335">
    <property type="entry name" value="S-adenosyl-L-methionine-dependent methyltransferases"/>
    <property type="match status" value="1"/>
</dbReference>
<dbReference type="NCBIfam" id="TIGR00406">
    <property type="entry name" value="prmA"/>
    <property type="match status" value="1"/>
</dbReference>
<dbReference type="PATRIC" id="fig|1133569.4.peg.759"/>
<name>A0A0R2CN53_9LACO</name>
<dbReference type="GO" id="GO:0008276">
    <property type="term" value="F:protein methyltransferase activity"/>
    <property type="evidence" value="ECO:0007669"/>
    <property type="project" value="InterPro"/>
</dbReference>
<keyword evidence="6" id="KW-0687">Ribonucleoprotein</keyword>
<accession>A0A0R2CN53</accession>
<comment type="similarity">
    <text evidence="1">Belongs to the methyltransferase superfamily. PrmA family.</text>
</comment>
<keyword evidence="6" id="KW-0689">Ribosomal protein</keyword>
<keyword evidence="5" id="KW-0949">S-adenosyl-L-methionine</keyword>
<dbReference type="Proteomes" id="UP000051576">
    <property type="component" value="Unassembled WGS sequence"/>
</dbReference>
<gene>
    <name evidence="6" type="ORF">FD21_GL000700</name>
</gene>
<keyword evidence="2" id="KW-0963">Cytoplasm</keyword>
<evidence type="ECO:0000256" key="4">
    <source>
        <dbReference type="ARBA" id="ARBA00022679"/>
    </source>
</evidence>
<dbReference type="InterPro" id="IPR050078">
    <property type="entry name" value="Ribosomal_L11_MeTrfase_PrmA"/>
</dbReference>
<sequence length="296" mass="33313">MQWNKLIISIDNQAVAAASEILLKAGSLGNQIDDLAFQNDPQQPVKLIGYFNLTPKWEQTFTKIKQQLNSLRKCQLEVGPLDWKLVQVDEETWQHQWEDYYNIQHISHFLTIVPAWKEYRPKFQSEIVLHLNPGRSFGTGMHPTTVLALQALEGNLLVNQSVIDVGAGSGILSLTASLLGANWVDGYELDERALTAAKKNLQLNGLVKNVSFVQSNLLQNAKRPADLMVANLLPNLILQLLPTVAHYLKPKGKLILSGIILDKQKIVETELFQNHFLILQKSQLKNWLGIVAQKND</sequence>
<reference evidence="6 7" key="1">
    <citation type="journal article" date="2015" name="Genome Announc.">
        <title>Expanding the biotechnology potential of lactobacilli through comparative genomics of 213 strains and associated genera.</title>
        <authorList>
            <person name="Sun Z."/>
            <person name="Harris H.M."/>
            <person name="McCann A."/>
            <person name="Guo C."/>
            <person name="Argimon S."/>
            <person name="Zhang W."/>
            <person name="Yang X."/>
            <person name="Jeffery I.B."/>
            <person name="Cooney J.C."/>
            <person name="Kagawa T.F."/>
            <person name="Liu W."/>
            <person name="Song Y."/>
            <person name="Salvetti E."/>
            <person name="Wrobel A."/>
            <person name="Rasinkangas P."/>
            <person name="Parkhill J."/>
            <person name="Rea M.C."/>
            <person name="O'Sullivan O."/>
            <person name="Ritari J."/>
            <person name="Douillard F.P."/>
            <person name="Paul Ross R."/>
            <person name="Yang R."/>
            <person name="Briner A.E."/>
            <person name="Felis G.E."/>
            <person name="de Vos W.M."/>
            <person name="Barrangou R."/>
            <person name="Klaenhammer T.R."/>
            <person name="Caufield P.W."/>
            <person name="Cui Y."/>
            <person name="Zhang H."/>
            <person name="O'Toole P.W."/>
        </authorList>
    </citation>
    <scope>NUCLEOTIDE SEQUENCE [LARGE SCALE GENOMIC DNA]</scope>
    <source>
        <strain evidence="6 7">DSM 20605</strain>
    </source>
</reference>